<gene>
    <name evidence="2" type="ORF">IAB94_05445</name>
</gene>
<reference evidence="2" key="2">
    <citation type="journal article" date="2021" name="PeerJ">
        <title>Extensive microbial diversity within the chicken gut microbiome revealed by metagenomics and culture.</title>
        <authorList>
            <person name="Gilroy R."/>
            <person name="Ravi A."/>
            <person name="Getino M."/>
            <person name="Pursley I."/>
            <person name="Horton D.L."/>
            <person name="Alikhan N.F."/>
            <person name="Baker D."/>
            <person name="Gharbi K."/>
            <person name="Hall N."/>
            <person name="Watson M."/>
            <person name="Adriaenssens E.M."/>
            <person name="Foster-Nyarko E."/>
            <person name="Jarju S."/>
            <person name="Secka A."/>
            <person name="Antonio M."/>
            <person name="Oren A."/>
            <person name="Chaudhuri R.R."/>
            <person name="La Ragione R."/>
            <person name="Hildebrand F."/>
            <person name="Pallen M.J."/>
        </authorList>
    </citation>
    <scope>NUCLEOTIDE SEQUENCE</scope>
    <source>
        <strain evidence="2">ChiW16-3235</strain>
    </source>
</reference>
<sequence length="319" mass="34649">MEETNTRPKQSGQEDKEELSLAYADKKEVAKGGVLGLFIGLAIIVPGVSGSAVAIIFRLYEKLLYAFGNLLKSFKKCVRFLLPIAIGAVIGLVVGFIAVEQLINLVMFAVVALFAGLMLGAFPAVTDQIKGEKITAPRAALFLIGLAVPIAFSAISCNIATGNAVLENAQWYHYILFLVLGYVIAITQLVPGLSATAILMMLGYFTPLINSISITYWGENPAVFIVYACLIVGFVAGLLTVSKGMSKLIEKWRATTFFTVAGMSLGSVITMFYNTDMLDYYAKWGGAFQLWELILGIVLFVGGIAAAYFFVRYERKHSK</sequence>
<evidence type="ECO:0000256" key="1">
    <source>
        <dbReference type="SAM" id="Phobius"/>
    </source>
</evidence>
<protein>
    <submittedName>
        <fullName evidence="2">DUF368 domain-containing protein</fullName>
    </submittedName>
</protein>
<feature type="transmembrane region" description="Helical" evidence="1">
    <location>
        <begin position="139"/>
        <end position="165"/>
    </location>
</feature>
<feature type="transmembrane region" description="Helical" evidence="1">
    <location>
        <begin position="80"/>
        <end position="99"/>
    </location>
</feature>
<evidence type="ECO:0000313" key="2">
    <source>
        <dbReference type="EMBL" id="HIR67470.1"/>
    </source>
</evidence>
<proteinExistence type="predicted"/>
<feature type="transmembrane region" description="Helical" evidence="1">
    <location>
        <begin position="293"/>
        <end position="311"/>
    </location>
</feature>
<name>A0A9D1E720_9FIRM</name>
<dbReference type="AlphaFoldDB" id="A0A9D1E720"/>
<dbReference type="Pfam" id="PF04018">
    <property type="entry name" value="VCA0040-like"/>
    <property type="match status" value="1"/>
</dbReference>
<accession>A0A9D1E720</accession>
<evidence type="ECO:0000313" key="3">
    <source>
        <dbReference type="Proteomes" id="UP000823913"/>
    </source>
</evidence>
<keyword evidence="1" id="KW-0472">Membrane</keyword>
<feature type="transmembrane region" description="Helical" evidence="1">
    <location>
        <begin position="105"/>
        <end position="127"/>
    </location>
</feature>
<dbReference type="Proteomes" id="UP000823913">
    <property type="component" value="Unassembled WGS sequence"/>
</dbReference>
<dbReference type="PANTHER" id="PTHR37308">
    <property type="entry name" value="INTEGRAL MEMBRANE PROTEIN"/>
    <property type="match status" value="1"/>
</dbReference>
<reference evidence="2" key="1">
    <citation type="submission" date="2020-10" db="EMBL/GenBank/DDBJ databases">
        <authorList>
            <person name="Gilroy R."/>
        </authorList>
    </citation>
    <scope>NUCLEOTIDE SEQUENCE</scope>
    <source>
        <strain evidence="2">ChiW16-3235</strain>
    </source>
</reference>
<keyword evidence="1" id="KW-1133">Transmembrane helix</keyword>
<comment type="caution">
    <text evidence="2">The sequence shown here is derived from an EMBL/GenBank/DDBJ whole genome shotgun (WGS) entry which is preliminary data.</text>
</comment>
<feature type="transmembrane region" description="Helical" evidence="1">
    <location>
        <begin position="254"/>
        <end position="273"/>
    </location>
</feature>
<keyword evidence="1" id="KW-0812">Transmembrane</keyword>
<dbReference type="InterPro" id="IPR007163">
    <property type="entry name" value="VCA0040-like"/>
</dbReference>
<dbReference type="EMBL" id="DVHK01000111">
    <property type="protein sequence ID" value="HIR67470.1"/>
    <property type="molecule type" value="Genomic_DNA"/>
</dbReference>
<feature type="transmembrane region" description="Helical" evidence="1">
    <location>
        <begin position="224"/>
        <end position="242"/>
    </location>
</feature>
<feature type="transmembrane region" description="Helical" evidence="1">
    <location>
        <begin position="197"/>
        <end position="218"/>
    </location>
</feature>
<feature type="transmembrane region" description="Helical" evidence="1">
    <location>
        <begin position="171"/>
        <end position="190"/>
    </location>
</feature>
<dbReference type="PANTHER" id="PTHR37308:SF1">
    <property type="entry name" value="POLYPRENYL-PHOSPHATE TRANSPORTER"/>
    <property type="match status" value="1"/>
</dbReference>
<organism evidence="2 3">
    <name type="scientific">Candidatus Coproplasma avicola</name>
    <dbReference type="NCBI Taxonomy" id="2840744"/>
    <lineage>
        <taxon>Bacteria</taxon>
        <taxon>Bacillati</taxon>
        <taxon>Bacillota</taxon>
        <taxon>Clostridia</taxon>
        <taxon>Eubacteriales</taxon>
        <taxon>Candidatus Coproplasma</taxon>
    </lineage>
</organism>
<feature type="transmembrane region" description="Helical" evidence="1">
    <location>
        <begin position="35"/>
        <end position="60"/>
    </location>
</feature>